<evidence type="ECO:0000313" key="2">
    <source>
        <dbReference type="EMBL" id="PSN59495.1"/>
    </source>
</evidence>
<keyword evidence="1" id="KW-0732">Signal</keyword>
<dbReference type="STRING" id="1448308.A0A2T2N217"/>
<dbReference type="InterPro" id="IPR052538">
    <property type="entry name" value="Flavonoid_dioxygenase-like"/>
</dbReference>
<dbReference type="AlphaFoldDB" id="A0A2T2N217"/>
<feature type="chain" id="PRO_5015690598" evidence="1">
    <location>
        <begin position="20"/>
        <end position="366"/>
    </location>
</feature>
<protein>
    <submittedName>
        <fullName evidence="2">RmlC-like cupin</fullName>
    </submittedName>
</protein>
<dbReference type="OrthoDB" id="5370773at2759"/>
<dbReference type="PANTHER" id="PTHR43346">
    <property type="entry name" value="LIGAND BINDING DOMAIN PROTEIN, PUTATIVE (AFU_ORTHOLOGUE AFUA_6G14370)-RELATED"/>
    <property type="match status" value="1"/>
</dbReference>
<evidence type="ECO:0000313" key="3">
    <source>
        <dbReference type="Proteomes" id="UP000240883"/>
    </source>
</evidence>
<dbReference type="EMBL" id="KZ678155">
    <property type="protein sequence ID" value="PSN59495.1"/>
    <property type="molecule type" value="Genomic_DNA"/>
</dbReference>
<dbReference type="SUPFAM" id="SSF51182">
    <property type="entry name" value="RmlC-like cupins"/>
    <property type="match status" value="1"/>
</dbReference>
<evidence type="ECO:0000256" key="1">
    <source>
        <dbReference type="SAM" id="SignalP"/>
    </source>
</evidence>
<dbReference type="PANTHER" id="PTHR43346:SF1">
    <property type="entry name" value="QUERCETIN 2,3-DIOXYGENASE-RELATED"/>
    <property type="match status" value="1"/>
</dbReference>
<gene>
    <name evidence="2" type="ORF">BS50DRAFT_640846</name>
</gene>
<feature type="signal peptide" evidence="1">
    <location>
        <begin position="1"/>
        <end position="19"/>
    </location>
</feature>
<dbReference type="Gene3D" id="2.60.120.10">
    <property type="entry name" value="Jelly Rolls"/>
    <property type="match status" value="2"/>
</dbReference>
<dbReference type="CDD" id="cd20281">
    <property type="entry name" value="cupin_QDO_C"/>
    <property type="match status" value="1"/>
</dbReference>
<dbReference type="InterPro" id="IPR014710">
    <property type="entry name" value="RmlC-like_jellyroll"/>
</dbReference>
<sequence>MYTTTSLLALANVLPTALCASLWQNTTPQTPQPYALKKNHGVAIVGGETLNTFPVTGNSSSGAFTLMNTNGPGSANGSSIFPHVHRATYENFYAAKGRVQLWGQNYDSYVANSSVQTSRILSQGDFGGIPMNTIHTFLMLEPDTTLTGVLVPGGFEEFFFATGLPPSGGEVSGPLNVTELALWDVYPQLNFTPRADVVDGKAGPGNWYDGPNELPADDKSPVWVAKNYGPKYLNSEAGYYQLVAPLVTSTQTGRLFGQGHVTMSPKAEGVVAPGVTSPQATAFMVEEGMLVVEVDGFDTARLIDGDVVFVPANTTFSYYAEADFTKFMYVSGGDNGLDAMLLDKAEDWSSAFYPRDTSNVKRGFKI</sequence>
<dbReference type="InterPro" id="IPR011051">
    <property type="entry name" value="RmlC_Cupin_sf"/>
</dbReference>
<reference evidence="2 3" key="1">
    <citation type="journal article" date="2018" name="Front. Microbiol.">
        <title>Genome-Wide Analysis of Corynespora cassiicola Leaf Fall Disease Putative Effectors.</title>
        <authorList>
            <person name="Lopez D."/>
            <person name="Ribeiro S."/>
            <person name="Label P."/>
            <person name="Fumanal B."/>
            <person name="Venisse J.S."/>
            <person name="Kohler A."/>
            <person name="de Oliveira R.R."/>
            <person name="Labutti K."/>
            <person name="Lipzen A."/>
            <person name="Lail K."/>
            <person name="Bauer D."/>
            <person name="Ohm R.A."/>
            <person name="Barry K.W."/>
            <person name="Spatafora J."/>
            <person name="Grigoriev I.V."/>
            <person name="Martin F.M."/>
            <person name="Pujade-Renaud V."/>
        </authorList>
    </citation>
    <scope>NUCLEOTIDE SEQUENCE [LARGE SCALE GENOMIC DNA]</scope>
    <source>
        <strain evidence="2 3">Philippines</strain>
    </source>
</reference>
<dbReference type="Proteomes" id="UP000240883">
    <property type="component" value="Unassembled WGS sequence"/>
</dbReference>
<name>A0A2T2N217_CORCC</name>
<organism evidence="2 3">
    <name type="scientific">Corynespora cassiicola Philippines</name>
    <dbReference type="NCBI Taxonomy" id="1448308"/>
    <lineage>
        <taxon>Eukaryota</taxon>
        <taxon>Fungi</taxon>
        <taxon>Dikarya</taxon>
        <taxon>Ascomycota</taxon>
        <taxon>Pezizomycotina</taxon>
        <taxon>Dothideomycetes</taxon>
        <taxon>Pleosporomycetidae</taxon>
        <taxon>Pleosporales</taxon>
        <taxon>Corynesporascaceae</taxon>
        <taxon>Corynespora</taxon>
    </lineage>
</organism>
<accession>A0A2T2N217</accession>
<keyword evidence="3" id="KW-1185">Reference proteome</keyword>
<proteinExistence type="predicted"/>
<dbReference type="CDD" id="cd02215">
    <property type="entry name" value="cupin_QDO_N_C"/>
    <property type="match status" value="1"/>
</dbReference>